<comment type="caution">
    <text evidence="2">The sequence shown here is derived from an EMBL/GenBank/DDBJ whole genome shotgun (WGS) entry which is preliminary data.</text>
</comment>
<organism evidence="2 3">
    <name type="scientific">Aphis craccivora</name>
    <name type="common">Cowpea aphid</name>
    <dbReference type="NCBI Taxonomy" id="307492"/>
    <lineage>
        <taxon>Eukaryota</taxon>
        <taxon>Metazoa</taxon>
        <taxon>Ecdysozoa</taxon>
        <taxon>Arthropoda</taxon>
        <taxon>Hexapoda</taxon>
        <taxon>Insecta</taxon>
        <taxon>Pterygota</taxon>
        <taxon>Neoptera</taxon>
        <taxon>Paraneoptera</taxon>
        <taxon>Hemiptera</taxon>
        <taxon>Sternorrhyncha</taxon>
        <taxon>Aphidomorpha</taxon>
        <taxon>Aphidoidea</taxon>
        <taxon>Aphididae</taxon>
        <taxon>Aphidini</taxon>
        <taxon>Aphis</taxon>
        <taxon>Aphis</taxon>
    </lineage>
</organism>
<keyword evidence="1" id="KW-0472">Membrane</keyword>
<sequence>MHIVYFQLKYHKYNFYLSILNNSNLKKFFFYSLEISIQTCYNHKYTYETTILLFTFFKRKLVALTITEKKLTQTNKENNYTKNYWRSRFFLRLYIAITCTLQNQLDQYVLFRNFEVENIIKYVLLLLHFRITHLTTFGLYNILIPIITYLLVEPRVSHLVKSLAESHVIVVLFGKLKQYSRGRLSHRVRSSVVHFLAYGRRFFQVQLVAGRDEKRTFGQKVSRVG</sequence>
<reference evidence="2 3" key="1">
    <citation type="submission" date="2019-08" db="EMBL/GenBank/DDBJ databases">
        <title>Whole genome of Aphis craccivora.</title>
        <authorList>
            <person name="Voronova N.V."/>
            <person name="Shulinski R.S."/>
            <person name="Bandarenka Y.V."/>
            <person name="Zhorov D.G."/>
            <person name="Warner D."/>
        </authorList>
    </citation>
    <scope>NUCLEOTIDE SEQUENCE [LARGE SCALE GENOMIC DNA]</scope>
    <source>
        <strain evidence="2">180601</strain>
        <tissue evidence="2">Whole Body</tissue>
    </source>
</reference>
<evidence type="ECO:0000313" key="3">
    <source>
        <dbReference type="Proteomes" id="UP000478052"/>
    </source>
</evidence>
<protein>
    <submittedName>
        <fullName evidence="2">Uncharacterized protein</fullName>
    </submittedName>
</protein>
<dbReference type="Proteomes" id="UP000478052">
    <property type="component" value="Unassembled WGS sequence"/>
</dbReference>
<dbReference type="AlphaFoldDB" id="A0A6G0Z4D4"/>
<accession>A0A6G0Z4D4</accession>
<proteinExistence type="predicted"/>
<feature type="transmembrane region" description="Helical" evidence="1">
    <location>
        <begin position="89"/>
        <end position="111"/>
    </location>
</feature>
<keyword evidence="3" id="KW-1185">Reference proteome</keyword>
<evidence type="ECO:0000256" key="1">
    <source>
        <dbReference type="SAM" id="Phobius"/>
    </source>
</evidence>
<dbReference type="EMBL" id="VUJU01001427">
    <property type="protein sequence ID" value="KAF0765323.1"/>
    <property type="molecule type" value="Genomic_DNA"/>
</dbReference>
<gene>
    <name evidence="2" type="ORF">FWK35_00022913</name>
</gene>
<name>A0A6G0Z4D4_APHCR</name>
<feature type="transmembrane region" description="Helical" evidence="1">
    <location>
        <begin position="131"/>
        <end position="152"/>
    </location>
</feature>
<evidence type="ECO:0000313" key="2">
    <source>
        <dbReference type="EMBL" id="KAF0765323.1"/>
    </source>
</evidence>
<keyword evidence="1" id="KW-0812">Transmembrane</keyword>
<keyword evidence="1" id="KW-1133">Transmembrane helix</keyword>